<protein>
    <submittedName>
        <fullName evidence="2">Uncharacterized protein</fullName>
    </submittedName>
</protein>
<dbReference type="EMBL" id="BNED01000005">
    <property type="protein sequence ID" value="GHI77906.1"/>
    <property type="molecule type" value="Genomic_DNA"/>
</dbReference>
<feature type="region of interest" description="Disordered" evidence="1">
    <location>
        <begin position="1"/>
        <end position="40"/>
    </location>
</feature>
<accession>A0ABQ3TC28</accession>
<sequence length="60" mass="6012">MVGVRVLPGELGEERCGEGEEDEQGQYRAGREGRGAGAPGAGTGCCGAGRCAGPFRATLT</sequence>
<gene>
    <name evidence="2" type="ORF">Sspor_34670</name>
</gene>
<keyword evidence="3" id="KW-1185">Reference proteome</keyword>
<proteinExistence type="predicted"/>
<comment type="caution">
    <text evidence="2">The sequence shown here is derived from an EMBL/GenBank/DDBJ whole genome shotgun (WGS) entry which is preliminary data.</text>
</comment>
<evidence type="ECO:0000313" key="3">
    <source>
        <dbReference type="Proteomes" id="UP000608522"/>
    </source>
</evidence>
<evidence type="ECO:0000256" key="1">
    <source>
        <dbReference type="SAM" id="MobiDB-lite"/>
    </source>
</evidence>
<reference evidence="3" key="1">
    <citation type="submission" date="2023-07" db="EMBL/GenBank/DDBJ databases">
        <title>Whole genome shotgun sequence of Streptomyces spororaveus NBRC 15456.</title>
        <authorList>
            <person name="Komaki H."/>
            <person name="Tamura T."/>
        </authorList>
    </citation>
    <scope>NUCLEOTIDE SEQUENCE [LARGE SCALE GENOMIC DNA]</scope>
    <source>
        <strain evidence="3">NBRC 15456</strain>
    </source>
</reference>
<dbReference type="Proteomes" id="UP000608522">
    <property type="component" value="Unassembled WGS sequence"/>
</dbReference>
<organism evidence="2 3">
    <name type="scientific">Streptomyces spororaveus</name>
    <dbReference type="NCBI Taxonomy" id="284039"/>
    <lineage>
        <taxon>Bacteria</taxon>
        <taxon>Bacillati</taxon>
        <taxon>Actinomycetota</taxon>
        <taxon>Actinomycetes</taxon>
        <taxon>Kitasatosporales</taxon>
        <taxon>Streptomycetaceae</taxon>
        <taxon>Streptomyces</taxon>
    </lineage>
</organism>
<name>A0ABQ3TC28_9ACTN</name>
<evidence type="ECO:0000313" key="2">
    <source>
        <dbReference type="EMBL" id="GHI77906.1"/>
    </source>
</evidence>